<dbReference type="EMBL" id="JARTLI010000040">
    <property type="protein sequence ID" value="MED5053254.1"/>
    <property type="molecule type" value="Genomic_DNA"/>
</dbReference>
<name>A0ABD5J027_9BACL</name>
<proteinExistence type="predicted"/>
<dbReference type="RefSeq" id="WP_172798626.1">
    <property type="nucleotide sequence ID" value="NZ_JACIDF010000016.1"/>
</dbReference>
<dbReference type="EMBL" id="JAQOTG010000021">
    <property type="protein sequence ID" value="MDE8565337.1"/>
    <property type="molecule type" value="Genomic_DNA"/>
</dbReference>
<feature type="compositionally biased region" description="Basic and acidic residues" evidence="1">
    <location>
        <begin position="1"/>
        <end position="27"/>
    </location>
</feature>
<reference evidence="3 5" key="2">
    <citation type="submission" date="2023-03" db="EMBL/GenBank/DDBJ databases">
        <title>Bacillus Genome Sequencing.</title>
        <authorList>
            <person name="Dunlap C."/>
        </authorList>
    </citation>
    <scope>NUCLEOTIDE SEQUENCE [LARGE SCALE GENOMIC DNA]</scope>
    <source>
        <strain evidence="3 5">NRS-38</strain>
    </source>
</reference>
<feature type="region of interest" description="Disordered" evidence="1">
    <location>
        <begin position="1"/>
        <end position="50"/>
    </location>
</feature>
<organism evidence="3 5">
    <name type="scientific">Anoxybacteroides rupiense</name>
    <dbReference type="NCBI Taxonomy" id="311460"/>
    <lineage>
        <taxon>Bacteria</taxon>
        <taxon>Bacillati</taxon>
        <taxon>Bacillota</taxon>
        <taxon>Bacilli</taxon>
        <taxon>Bacillales</taxon>
        <taxon>Anoxybacillaceae</taxon>
        <taxon>Anoxybacteroides</taxon>
    </lineage>
</organism>
<evidence type="ECO:0000313" key="3">
    <source>
        <dbReference type="EMBL" id="MED5053254.1"/>
    </source>
</evidence>
<accession>A0ABD5J027</accession>
<comment type="caution">
    <text evidence="3">The sequence shown here is derived from an EMBL/GenBank/DDBJ whole genome shotgun (WGS) entry which is preliminary data.</text>
</comment>
<reference evidence="2 4" key="1">
    <citation type="submission" date="2023-01" db="EMBL/GenBank/DDBJ databases">
        <title>Genome-based reclassification of Anoxybacillus geothermalis as a later heterotypic synonym of Anoxybacillus rupiensis.</title>
        <authorList>
            <person name="Inan Bektas K."/>
            <person name="Canakci S."/>
            <person name="Belduz A.A."/>
            <person name="Guler H.H."/>
        </authorList>
    </citation>
    <scope>NUCLEOTIDE SEQUENCE [LARGE SCALE GENOMIC DNA]</scope>
    <source>
        <strain evidence="2 4">DSM 17127</strain>
    </source>
</reference>
<sequence length="50" mass="5778">MKPEKDRSHIERASQQGAREDLIHVSSDDEGSDYDLRDAQEVGRKQLDHE</sequence>
<gene>
    <name evidence="3" type="ORF">P9850_15760</name>
    <name evidence="2" type="ORF">PNH38_15900</name>
</gene>
<feature type="compositionally biased region" description="Basic and acidic residues" evidence="1">
    <location>
        <begin position="34"/>
        <end position="50"/>
    </location>
</feature>
<dbReference type="Proteomes" id="UP001213979">
    <property type="component" value="Unassembled WGS sequence"/>
</dbReference>
<evidence type="ECO:0000313" key="2">
    <source>
        <dbReference type="EMBL" id="MDE8565337.1"/>
    </source>
</evidence>
<keyword evidence="4" id="KW-1185">Reference proteome</keyword>
<evidence type="ECO:0000313" key="4">
    <source>
        <dbReference type="Proteomes" id="UP001213979"/>
    </source>
</evidence>
<evidence type="ECO:0000313" key="5">
    <source>
        <dbReference type="Proteomes" id="UP001339962"/>
    </source>
</evidence>
<evidence type="ECO:0000256" key="1">
    <source>
        <dbReference type="SAM" id="MobiDB-lite"/>
    </source>
</evidence>
<dbReference type="AlphaFoldDB" id="A0ABD5J027"/>
<dbReference type="Proteomes" id="UP001339962">
    <property type="component" value="Unassembled WGS sequence"/>
</dbReference>
<protein>
    <submittedName>
        <fullName evidence="3">Uncharacterized protein</fullName>
    </submittedName>
</protein>